<dbReference type="AlphaFoldDB" id="A0A6I3XLZ7"/>
<keyword evidence="3" id="KW-1185">Reference proteome</keyword>
<evidence type="ECO:0000259" key="1">
    <source>
        <dbReference type="Pfam" id="PF12146"/>
    </source>
</evidence>
<evidence type="ECO:0000313" key="2">
    <source>
        <dbReference type="EMBL" id="MUI12735.1"/>
    </source>
</evidence>
<dbReference type="InterPro" id="IPR022742">
    <property type="entry name" value="Hydrolase_4"/>
</dbReference>
<gene>
    <name evidence="2" type="ORF">GJV26_09655</name>
</gene>
<feature type="domain" description="Serine aminopeptidase S33" evidence="1">
    <location>
        <begin position="33"/>
        <end position="265"/>
    </location>
</feature>
<dbReference type="EMBL" id="WNWM01000002">
    <property type="protein sequence ID" value="MUI12735.1"/>
    <property type="molecule type" value="Genomic_DNA"/>
</dbReference>
<keyword evidence="2" id="KW-0378">Hydrolase</keyword>
<accession>A0A6I3XLZ7</accession>
<dbReference type="Proteomes" id="UP000431684">
    <property type="component" value="Unassembled WGS sequence"/>
</dbReference>
<dbReference type="InterPro" id="IPR029058">
    <property type="entry name" value="AB_hydrolase_fold"/>
</dbReference>
<dbReference type="Gene3D" id="3.40.50.1820">
    <property type="entry name" value="alpha/beta hydrolase"/>
    <property type="match status" value="1"/>
</dbReference>
<evidence type="ECO:0000313" key="3">
    <source>
        <dbReference type="Proteomes" id="UP000431684"/>
    </source>
</evidence>
<reference evidence="2 3" key="1">
    <citation type="submission" date="2019-11" db="EMBL/GenBank/DDBJ databases">
        <title>Draft Genome Sequences of Six Type Strains of the Genus Massilia.</title>
        <authorList>
            <person name="Miess H."/>
            <person name="Frediansyah A."/>
            <person name="Goeker M."/>
            <person name="Gross H."/>
        </authorList>
    </citation>
    <scope>NUCLEOTIDE SEQUENCE [LARGE SCALE GENOMIC DNA]</scope>
    <source>
        <strain evidence="2 3">DSM 17513</strain>
    </source>
</reference>
<protein>
    <submittedName>
        <fullName evidence="2">Alpha/beta fold hydrolase</fullName>
    </submittedName>
</protein>
<name>A0A6I3XLZ7_9BURK</name>
<dbReference type="Pfam" id="PF12146">
    <property type="entry name" value="Hydrolase_4"/>
    <property type="match status" value="1"/>
</dbReference>
<dbReference type="SUPFAM" id="SSF53474">
    <property type="entry name" value="alpha/beta-Hydrolases"/>
    <property type="match status" value="1"/>
</dbReference>
<sequence length="289" mass="30961">MRFAEDRLDSCPGRAGARRIVHVWEPAAPSAGPVAILLALHGGMAHGGDWVAPALYFRERGIATVAIDLCGHGAARRADIPDFGIFVEETGLFLDWVRARYPGIPVFIIAHSMGGLIATKFGLAGGDGVAGFIFSSPYYVNAVAVPATLQKLSGVLAKLAPTMKVPLAPLTDVLTHDPAITARHHRDEADGIRASEITVRFGHALQQAQRGLSLAGWRHPLYVVLAGQDRLADTNAAVRLLRGVPQHLLTCRVEPGNRHENFNELNRNDIFAGIAAWIAGTLESRSPGT</sequence>
<dbReference type="OrthoDB" id="9806902at2"/>
<organism evidence="2 3">
    <name type="scientific">Pseudoduganella dura</name>
    <dbReference type="NCBI Taxonomy" id="321982"/>
    <lineage>
        <taxon>Bacteria</taxon>
        <taxon>Pseudomonadati</taxon>
        <taxon>Pseudomonadota</taxon>
        <taxon>Betaproteobacteria</taxon>
        <taxon>Burkholderiales</taxon>
        <taxon>Oxalobacteraceae</taxon>
        <taxon>Telluria group</taxon>
        <taxon>Pseudoduganella</taxon>
    </lineage>
</organism>
<dbReference type="GO" id="GO:0016787">
    <property type="term" value="F:hydrolase activity"/>
    <property type="evidence" value="ECO:0007669"/>
    <property type="project" value="UniProtKB-KW"/>
</dbReference>
<dbReference type="RefSeq" id="WP_155708639.1">
    <property type="nucleotide sequence ID" value="NZ_BMWU01000068.1"/>
</dbReference>
<proteinExistence type="predicted"/>
<dbReference type="InterPro" id="IPR051044">
    <property type="entry name" value="MAG_DAG_Lipase"/>
</dbReference>
<comment type="caution">
    <text evidence="2">The sequence shown here is derived from an EMBL/GenBank/DDBJ whole genome shotgun (WGS) entry which is preliminary data.</text>
</comment>
<dbReference type="PANTHER" id="PTHR11614">
    <property type="entry name" value="PHOSPHOLIPASE-RELATED"/>
    <property type="match status" value="1"/>
</dbReference>